<reference evidence="12" key="1">
    <citation type="submission" date="2017-02" db="UniProtKB">
        <authorList>
            <consortium name="WormBaseParasite"/>
        </authorList>
    </citation>
    <scope>IDENTIFICATION</scope>
</reference>
<feature type="transmembrane region" description="Helical" evidence="10">
    <location>
        <begin position="136"/>
        <end position="153"/>
    </location>
</feature>
<feature type="transmembrane region" description="Helical" evidence="10">
    <location>
        <begin position="423"/>
        <end position="440"/>
    </location>
</feature>
<keyword evidence="4" id="KW-0256">Endoplasmic reticulum</keyword>
<organism evidence="11 12">
    <name type="scientific">Syphacia muris</name>
    <dbReference type="NCBI Taxonomy" id="451379"/>
    <lineage>
        <taxon>Eukaryota</taxon>
        <taxon>Metazoa</taxon>
        <taxon>Ecdysozoa</taxon>
        <taxon>Nematoda</taxon>
        <taxon>Chromadorea</taxon>
        <taxon>Rhabditida</taxon>
        <taxon>Spirurina</taxon>
        <taxon>Oxyuridomorpha</taxon>
        <taxon>Oxyuroidea</taxon>
        <taxon>Oxyuridae</taxon>
        <taxon>Syphacia</taxon>
    </lineage>
</organism>
<feature type="region of interest" description="Disordered" evidence="9">
    <location>
        <begin position="446"/>
        <end position="516"/>
    </location>
</feature>
<protein>
    <submittedName>
        <fullName evidence="12">Macoilin</fullName>
    </submittedName>
</protein>
<keyword evidence="7" id="KW-0539">Nucleus</keyword>
<evidence type="ECO:0000256" key="6">
    <source>
        <dbReference type="ARBA" id="ARBA00023136"/>
    </source>
</evidence>
<evidence type="ECO:0000256" key="1">
    <source>
        <dbReference type="ARBA" id="ARBA00004232"/>
    </source>
</evidence>
<keyword evidence="8" id="KW-0175">Coiled coil</keyword>
<evidence type="ECO:0000256" key="8">
    <source>
        <dbReference type="SAM" id="Coils"/>
    </source>
</evidence>
<dbReference type="GO" id="GO:0031965">
    <property type="term" value="C:nuclear membrane"/>
    <property type="evidence" value="ECO:0007669"/>
    <property type="project" value="UniProtKB-SubCell"/>
</dbReference>
<feature type="transmembrane region" description="Helical" evidence="10">
    <location>
        <begin position="76"/>
        <end position="96"/>
    </location>
</feature>
<keyword evidence="11" id="KW-1185">Reference proteome</keyword>
<evidence type="ECO:0000256" key="10">
    <source>
        <dbReference type="SAM" id="Phobius"/>
    </source>
</evidence>
<dbReference type="GO" id="GO:0030867">
    <property type="term" value="C:rough endoplasmic reticulum membrane"/>
    <property type="evidence" value="ECO:0007669"/>
    <property type="project" value="UniProtKB-SubCell"/>
</dbReference>
<evidence type="ECO:0000256" key="5">
    <source>
        <dbReference type="ARBA" id="ARBA00022989"/>
    </source>
</evidence>
<keyword evidence="6 10" id="KW-0472">Membrane</keyword>
<name>A0A0N5ASU5_9BILA</name>
<keyword evidence="3 10" id="KW-0812">Transmembrane</keyword>
<feature type="transmembrane region" description="Helical" evidence="10">
    <location>
        <begin position="226"/>
        <end position="248"/>
    </location>
</feature>
<evidence type="ECO:0000256" key="7">
    <source>
        <dbReference type="ARBA" id="ARBA00023242"/>
    </source>
</evidence>
<feature type="transmembrane region" description="Helical" evidence="10">
    <location>
        <begin position="29"/>
        <end position="56"/>
    </location>
</feature>
<dbReference type="STRING" id="451379.A0A0N5ASU5"/>
<comment type="subcellular location">
    <subcellularLocation>
        <location evidence="1">Nucleus membrane</location>
        <topology evidence="1">Multi-pass membrane protein</topology>
    </subcellularLocation>
    <subcellularLocation>
        <location evidence="2">Rough endoplasmic reticulum membrane</location>
        <topology evidence="2">Multi-pass membrane protein</topology>
    </subcellularLocation>
</comment>
<dbReference type="PANTHER" id="PTHR13289">
    <property type="entry name" value="PROTEIN PHOSPHATASE 1-BINDING PROTEIN BIFOCAL"/>
    <property type="match status" value="1"/>
</dbReference>
<feature type="compositionally biased region" description="Low complexity" evidence="9">
    <location>
        <begin position="478"/>
        <end position="490"/>
    </location>
</feature>
<evidence type="ECO:0000256" key="9">
    <source>
        <dbReference type="SAM" id="MobiDB-lite"/>
    </source>
</evidence>
<feature type="coiled-coil region" evidence="8">
    <location>
        <begin position="593"/>
        <end position="806"/>
    </location>
</feature>
<evidence type="ECO:0000256" key="3">
    <source>
        <dbReference type="ARBA" id="ARBA00022692"/>
    </source>
</evidence>
<proteinExistence type="predicted"/>
<sequence>MMKRVTRSVDVPKLRRNLKNRSRLTDTMCCSYFGGFAYLKFILIWLLCIALDLLIGFRFELLYPVWLSIRNCYDSFRLQGLISSFHYSAFSVLFICATFASDLIFFVLLPVQVLLFLASSYIWIQFAWQTGDRGFGPTQLFLWIVLISFEYNWRYRGDSPMHLFLESSFGSIISFLTGRESPSSPTSPSAASAATAAAAAAAAVCDQGVSTLSQCRYSTKESISSASSLLGGFGAAITTAFAHSATFGSVLCQPFAAHCIGYPVVTLGFGIKTHMRFMLFFFSLWRVKRRQRKVSKENDFYGRLLAEALPSVYGDSKMYPCANGVLPDDAGGEYDTELPVHSLALCSPNSLSPVAPVRKSLRNVGNWKQHNNWRTANSISTSKKMVSSDSNSITVRRDRLSIHDEDDSAISIPSAGRTSLWRLMWDFICSWFLVLFKITFGESSPQLDDRMSLSSNEVDSEEEIGDQDEASQADETYSRLVSSSRTTSTVPNKRAKSSGLKNKTGRSRGTKTQNHTDLCITASAPSTAPMSVAISTNSGVSNSVSSVNNTLPSSSASSDKHLYHTASTTGSVVYSNSTSTDACSTASTTTVNNALYVAELESLREELKNIRCEESELRNHLQQATSAEKQARTELLQLKSKYDQSENKLTSCLKARDQDRSTMQLMEKRLVEAQTKAKELEKDLVAERKLREQSSRVNTHNTKNTECTEACKVKRADLERELRSARRDLKSKDEIISSYEEHLKQIKQGQKETSDAQVKELQATVNTLTGKCQQLEQTLSSENRLKQELFLVLAKTKSQIDSLREQLLMKDIELVEARSRFNPDSCERPNHLPVNNSLPLVPSLQAPPGLPPPMANGSLPAGVPRKMSSISNEHNMEVLTAVLSNAASNAYR</sequence>
<evidence type="ECO:0000313" key="11">
    <source>
        <dbReference type="Proteomes" id="UP000046393"/>
    </source>
</evidence>
<keyword evidence="5 10" id="KW-1133">Transmembrane helix</keyword>
<evidence type="ECO:0000313" key="12">
    <source>
        <dbReference type="WBParaSite" id="SMUV_0000787801-mRNA-1"/>
    </source>
</evidence>
<dbReference type="Proteomes" id="UP000046393">
    <property type="component" value="Unplaced"/>
</dbReference>
<feature type="transmembrane region" description="Helical" evidence="10">
    <location>
        <begin position="103"/>
        <end position="124"/>
    </location>
</feature>
<dbReference type="InterPro" id="IPR019130">
    <property type="entry name" value="Macoilin"/>
</dbReference>
<evidence type="ECO:0000256" key="2">
    <source>
        <dbReference type="ARBA" id="ARBA00004269"/>
    </source>
</evidence>
<dbReference type="AlphaFoldDB" id="A0A0N5ASU5"/>
<feature type="compositionally biased region" description="Acidic residues" evidence="9">
    <location>
        <begin position="458"/>
        <end position="472"/>
    </location>
</feature>
<evidence type="ECO:0000256" key="4">
    <source>
        <dbReference type="ARBA" id="ARBA00022824"/>
    </source>
</evidence>
<dbReference type="GO" id="GO:0023041">
    <property type="term" value="P:neuronal signal transduction"/>
    <property type="evidence" value="ECO:0007669"/>
    <property type="project" value="InterPro"/>
</dbReference>
<dbReference type="GO" id="GO:0006935">
    <property type="term" value="P:chemotaxis"/>
    <property type="evidence" value="ECO:0007669"/>
    <property type="project" value="TreeGrafter"/>
</dbReference>
<accession>A0A0N5ASU5</accession>
<dbReference type="Pfam" id="PF09726">
    <property type="entry name" value="Macoilin"/>
    <property type="match status" value="3"/>
</dbReference>
<feature type="transmembrane region" description="Helical" evidence="10">
    <location>
        <begin position="260"/>
        <end position="285"/>
    </location>
</feature>
<dbReference type="PANTHER" id="PTHR13289:SF6">
    <property type="entry name" value="MACOILIN"/>
    <property type="match status" value="1"/>
</dbReference>
<feature type="compositionally biased region" description="Polar residues" evidence="9">
    <location>
        <begin position="446"/>
        <end position="457"/>
    </location>
</feature>
<dbReference type="GO" id="GO:0008017">
    <property type="term" value="F:microtubule binding"/>
    <property type="evidence" value="ECO:0007669"/>
    <property type="project" value="TreeGrafter"/>
</dbReference>
<dbReference type="WBParaSite" id="SMUV_0000787801-mRNA-1">
    <property type="protein sequence ID" value="SMUV_0000787801-mRNA-1"/>
    <property type="gene ID" value="SMUV_0000787801"/>
</dbReference>